<proteinExistence type="predicted"/>
<sequence>MTKINAQGAPLVLIEDANYTLTGASGHMGGLLTLKSPLAVGEILELARTVSELQPIDLRNQGGFFPDVVENALDRLTMVVQQRGGGGGESGTASVKYPDVFYPYVLSGMALTWKPDGTELTISAGRYYSDGRLIEFTGAIISIQTVGYMDVYLDSAGGVVIESGDNYWKLKGYVDKLKIARIINSGVNTIKGVLDWRLTSPTSKQPVQGAFHADSVMQTFDIPETIAPWAANETIFYGDLRENNGRIYQAFTYGLTGAIAPTGMPSTWDAALGVYVIEDGGVKWAYFADSPYKGTFRYGQNNGVLWYFVFSALYSIADYNPSRIKALLNCATKHIVIPWLSGVAVVVGNKRIANHGVYECTTAGTTSVTAPSGTGAGITDGTVVWKYLFRNPGDYPNFNGGEMIASGDLRVANGDIWKATTAVTQACGSTSPNRSTSAIGGTFSDSGITWTWLRANAPGWKYYWYDTLADMSQYRNPDSHDSYASMFVALACAYVNNTMDFAWFDTLNAAGETNFATMKNLMYYNVLTQIKGYAPWAATAAVKIGDEYTANGNTYRCILSGTTGTVAPSGTIYGAIIVDGSAQWMYVNPTYTGLTKTFQNDFTGDHAIWGTSYLMDNCEVYAGLRALLAEMTTRGDADTAYYTAFLAPLAVGIGLFYQTSSKEWNWSTTNLIPDEIGSEWYPSCMAGVFPELYQVPVGTTSEIYRVKWNHGWEKLDRDQPSWWGRNIDAFPTLMPAFIAARYRGEISKALEAVEKAKRLHLRQGFSPLGTMFIVDAAFMIAIQRLAVNSSYATEQAPAILEAQQMLKLGGYYLWIDGSGNLRKKNGKPSGVTDGTII</sequence>
<comment type="caution">
    <text evidence="1">The sequence shown here is derived from an EMBL/GenBank/DDBJ whole genome shotgun (WGS) entry which is preliminary data.</text>
</comment>
<dbReference type="RefSeq" id="WP_151128004.1">
    <property type="nucleotide sequence ID" value="NZ_VZQZ01000004.1"/>
</dbReference>
<dbReference type="Proteomes" id="UP000420562">
    <property type="component" value="Unassembled WGS sequence"/>
</dbReference>
<accession>A0A7J4ZQX7</accession>
<gene>
    <name evidence="1" type="ORF">F6V25_07540</name>
</gene>
<dbReference type="AlphaFoldDB" id="A0A7J4ZQX7"/>
<evidence type="ECO:0000313" key="1">
    <source>
        <dbReference type="EMBL" id="KAB0665568.1"/>
    </source>
</evidence>
<evidence type="ECO:0000313" key="2">
    <source>
        <dbReference type="Proteomes" id="UP000420562"/>
    </source>
</evidence>
<protein>
    <submittedName>
        <fullName evidence="1">Uncharacterized protein</fullName>
    </submittedName>
</protein>
<keyword evidence="2" id="KW-1185">Reference proteome</keyword>
<name>A0A7J4ZQX7_9BACT</name>
<reference evidence="1 2" key="1">
    <citation type="submission" date="2019-09" db="EMBL/GenBank/DDBJ databases">
        <title>Geobacter sp. Red96, a novel strain isolated from paddy soil.</title>
        <authorList>
            <person name="Xu Z."/>
            <person name="Masuda Y."/>
            <person name="Itoh H."/>
            <person name="Senoo K."/>
        </authorList>
    </citation>
    <scope>NUCLEOTIDE SEQUENCE [LARGE SCALE GENOMIC DNA]</scope>
    <source>
        <strain evidence="1 2">Red96</strain>
    </source>
</reference>
<organism evidence="1 2">
    <name type="scientific">Oryzomonas japonica</name>
    <dbReference type="NCBI Taxonomy" id="2603858"/>
    <lineage>
        <taxon>Bacteria</taxon>
        <taxon>Pseudomonadati</taxon>
        <taxon>Thermodesulfobacteriota</taxon>
        <taxon>Desulfuromonadia</taxon>
        <taxon>Geobacterales</taxon>
        <taxon>Geobacteraceae</taxon>
        <taxon>Oryzomonas</taxon>
    </lineage>
</organism>
<dbReference type="EMBL" id="VZQZ01000004">
    <property type="protein sequence ID" value="KAB0665568.1"/>
    <property type="molecule type" value="Genomic_DNA"/>
</dbReference>